<feature type="domain" description="Ubiquitin-like protease family profile" evidence="6">
    <location>
        <begin position="242"/>
        <end position="412"/>
    </location>
</feature>
<feature type="compositionally biased region" description="Pro residues" evidence="5">
    <location>
        <begin position="111"/>
        <end position="126"/>
    </location>
</feature>
<dbReference type="InterPro" id="IPR038765">
    <property type="entry name" value="Papain-like_cys_pep_sf"/>
</dbReference>
<organism evidence="7 8">
    <name type="scientific">Penicillium arizonense</name>
    <dbReference type="NCBI Taxonomy" id="1835702"/>
    <lineage>
        <taxon>Eukaryota</taxon>
        <taxon>Fungi</taxon>
        <taxon>Dikarya</taxon>
        <taxon>Ascomycota</taxon>
        <taxon>Pezizomycotina</taxon>
        <taxon>Eurotiomycetes</taxon>
        <taxon>Eurotiomycetidae</taxon>
        <taxon>Eurotiales</taxon>
        <taxon>Aspergillaceae</taxon>
        <taxon>Penicillium</taxon>
    </lineage>
</organism>
<dbReference type="RefSeq" id="XP_022487893.1">
    <property type="nucleotide sequence ID" value="XM_022632169.1"/>
</dbReference>
<dbReference type="GO" id="GO:0005634">
    <property type="term" value="C:nucleus"/>
    <property type="evidence" value="ECO:0007669"/>
    <property type="project" value="TreeGrafter"/>
</dbReference>
<reference evidence="7 8" key="1">
    <citation type="journal article" date="2016" name="Sci. Rep.">
        <title>Penicillium arizonense, a new, genome sequenced fungal species, reveals a high chemical diversity in secreted metabolites.</title>
        <authorList>
            <person name="Grijseels S."/>
            <person name="Nielsen J.C."/>
            <person name="Randelovic M."/>
            <person name="Nielsen J."/>
            <person name="Nielsen K.F."/>
            <person name="Workman M."/>
            <person name="Frisvad J.C."/>
        </authorList>
    </citation>
    <scope>NUCLEOTIDE SEQUENCE [LARGE SCALE GENOMIC DNA]</scope>
    <source>
        <strain evidence="7 8">CBS 141311</strain>
    </source>
</reference>
<evidence type="ECO:0000256" key="5">
    <source>
        <dbReference type="SAM" id="MobiDB-lite"/>
    </source>
</evidence>
<dbReference type="STRING" id="1835702.A0A1F5LHN4"/>
<keyword evidence="8" id="KW-1185">Reference proteome</keyword>
<dbReference type="PANTHER" id="PTHR12606">
    <property type="entry name" value="SENTRIN/SUMO-SPECIFIC PROTEASE"/>
    <property type="match status" value="1"/>
</dbReference>
<dbReference type="Proteomes" id="UP000177622">
    <property type="component" value="Unassembled WGS sequence"/>
</dbReference>
<accession>A0A1F5LHN4</accession>
<protein>
    <recommendedName>
        <fullName evidence="6">Ubiquitin-like protease family profile domain-containing protein</fullName>
    </recommendedName>
</protein>
<dbReference type="OrthoDB" id="1939479at2759"/>
<name>A0A1F5LHN4_PENAI</name>
<keyword evidence="3" id="KW-0378">Hydrolase</keyword>
<evidence type="ECO:0000259" key="6">
    <source>
        <dbReference type="PROSITE" id="PS50600"/>
    </source>
</evidence>
<dbReference type="PANTHER" id="PTHR12606:SF141">
    <property type="entry name" value="GH15225P-RELATED"/>
    <property type="match status" value="1"/>
</dbReference>
<dbReference type="AlphaFoldDB" id="A0A1F5LHN4"/>
<keyword evidence="2" id="KW-0645">Protease</keyword>
<dbReference type="InterPro" id="IPR003653">
    <property type="entry name" value="Peptidase_C48_C"/>
</dbReference>
<dbReference type="EMBL" id="LXJU01000010">
    <property type="protein sequence ID" value="OGE52451.1"/>
    <property type="molecule type" value="Genomic_DNA"/>
</dbReference>
<proteinExistence type="inferred from homology"/>
<dbReference type="GO" id="GO:0016926">
    <property type="term" value="P:protein desumoylation"/>
    <property type="evidence" value="ECO:0007669"/>
    <property type="project" value="TreeGrafter"/>
</dbReference>
<dbReference type="GO" id="GO:0006508">
    <property type="term" value="P:proteolysis"/>
    <property type="evidence" value="ECO:0007669"/>
    <property type="project" value="UniProtKB-KW"/>
</dbReference>
<comment type="similarity">
    <text evidence="1">Belongs to the peptidase C48 family.</text>
</comment>
<feature type="region of interest" description="Disordered" evidence="5">
    <location>
        <begin position="15"/>
        <end position="135"/>
    </location>
</feature>
<sequence length="458" mass="50883">MGHCWARLKSRLSYITPTKPAPDTPPSFGAPKKRTIGDNDDYSSLPIPGAFPATPPESPTLAPIDPHGETIEDKGIAPGGLESMDIDSLGSPSLPTELGSHLHPRASKYYPPTPPPSRAAPSPRPQKIPKRTAEDRVLIDDPWEQQTKDFEKLDLGRPVSAVQLFSLTRKDIPANRVASVYAAEWEKREKERQAGLRDSRRPTRVVPRGPPVRDLSWDWLDKLQRALQSAQGQAVARSLAGDDLYQRDIVTCIRPLAWLNDEIINAYLPLLVHYLRQSTGNLKPNEKPRFHAFNTFFYSTLRDKGYQGVRRWANRAKIGGEGLLNVDTVFIPVHESSHWTLMVIRPADRTIEYFDSLGSRGARQVKRIKEWLAGELGSKYKEDEWTTLPSVSSQQDNGSDCGVFLLTNAKAISIGVEPTAFGAGHTQLLRRKIVAELMNGGLHGDFTPLDKATGSLLL</sequence>
<evidence type="ECO:0000313" key="8">
    <source>
        <dbReference type="Proteomes" id="UP000177622"/>
    </source>
</evidence>
<dbReference type="Pfam" id="PF02902">
    <property type="entry name" value="Peptidase_C48"/>
    <property type="match status" value="1"/>
</dbReference>
<feature type="compositionally biased region" description="Basic and acidic residues" evidence="5">
    <location>
        <begin position="66"/>
        <end position="75"/>
    </location>
</feature>
<evidence type="ECO:0000313" key="7">
    <source>
        <dbReference type="EMBL" id="OGE52451.1"/>
    </source>
</evidence>
<keyword evidence="4" id="KW-0788">Thiol protease</keyword>
<dbReference type="GeneID" id="34576903"/>
<dbReference type="PROSITE" id="PS50600">
    <property type="entry name" value="ULP_PROTEASE"/>
    <property type="match status" value="1"/>
</dbReference>
<evidence type="ECO:0000256" key="2">
    <source>
        <dbReference type="ARBA" id="ARBA00022670"/>
    </source>
</evidence>
<dbReference type="SUPFAM" id="SSF54001">
    <property type="entry name" value="Cysteine proteinases"/>
    <property type="match status" value="1"/>
</dbReference>
<dbReference type="GO" id="GO:0016929">
    <property type="term" value="F:deSUMOylase activity"/>
    <property type="evidence" value="ECO:0007669"/>
    <property type="project" value="TreeGrafter"/>
</dbReference>
<evidence type="ECO:0000256" key="3">
    <source>
        <dbReference type="ARBA" id="ARBA00022801"/>
    </source>
</evidence>
<gene>
    <name evidence="7" type="ORF">PENARI_c010G02859</name>
</gene>
<evidence type="ECO:0000256" key="1">
    <source>
        <dbReference type="ARBA" id="ARBA00005234"/>
    </source>
</evidence>
<comment type="caution">
    <text evidence="7">The sequence shown here is derived from an EMBL/GenBank/DDBJ whole genome shotgun (WGS) entry which is preliminary data.</text>
</comment>
<evidence type="ECO:0000256" key="4">
    <source>
        <dbReference type="ARBA" id="ARBA00022807"/>
    </source>
</evidence>
<dbReference type="Gene3D" id="3.40.395.10">
    <property type="entry name" value="Adenoviral Proteinase, Chain A"/>
    <property type="match status" value="1"/>
</dbReference>